<accession>A0AAQ4E891</accession>
<evidence type="ECO:0000256" key="1">
    <source>
        <dbReference type="SAM" id="MobiDB-lite"/>
    </source>
</evidence>
<sequence>MGGCPFFLGVVCAGAVAGAGGPWIPRASCEEFVQNKTCSRYIAFCVLFALARALWVCSCAKTCYPKLSTFQLTAAFEKEGSVFCTPLDVIAKKILYRQHYWMLLMYPPYLRPAPTKSRNNSSIKKRKREDSPVGTVHSSEPGPSGVTAVEAVELYLAASESSDAAIPVPVRQTAGQHVEDADWPRRFTGVCFPSAAASAASASSVDPKTPCCEAATVVSRCNANAYLV</sequence>
<evidence type="ECO:0000313" key="2">
    <source>
        <dbReference type="EMBL" id="KAK8770967.1"/>
    </source>
</evidence>
<reference evidence="2 3" key="1">
    <citation type="journal article" date="2023" name="Arcadia Sci">
        <title>De novo assembly of a long-read Amblyomma americanum tick genome.</title>
        <authorList>
            <person name="Chou S."/>
            <person name="Poskanzer K.E."/>
            <person name="Rollins M."/>
            <person name="Thuy-Boun P.S."/>
        </authorList>
    </citation>
    <scope>NUCLEOTIDE SEQUENCE [LARGE SCALE GENOMIC DNA]</scope>
    <source>
        <strain evidence="2">F_SG_1</strain>
        <tissue evidence="2">Salivary glands</tissue>
    </source>
</reference>
<feature type="region of interest" description="Disordered" evidence="1">
    <location>
        <begin position="115"/>
        <end position="143"/>
    </location>
</feature>
<name>A0AAQ4E891_AMBAM</name>
<dbReference type="Proteomes" id="UP001321473">
    <property type="component" value="Unassembled WGS sequence"/>
</dbReference>
<gene>
    <name evidence="2" type="ORF">V5799_025788</name>
</gene>
<dbReference type="EMBL" id="JARKHS020020317">
    <property type="protein sequence ID" value="KAK8770967.1"/>
    <property type="molecule type" value="Genomic_DNA"/>
</dbReference>
<dbReference type="AlphaFoldDB" id="A0AAQ4E891"/>
<proteinExistence type="predicted"/>
<protein>
    <submittedName>
        <fullName evidence="2">Uncharacterized protein</fullName>
    </submittedName>
</protein>
<keyword evidence="3" id="KW-1185">Reference proteome</keyword>
<organism evidence="2 3">
    <name type="scientific">Amblyomma americanum</name>
    <name type="common">Lone star tick</name>
    <dbReference type="NCBI Taxonomy" id="6943"/>
    <lineage>
        <taxon>Eukaryota</taxon>
        <taxon>Metazoa</taxon>
        <taxon>Ecdysozoa</taxon>
        <taxon>Arthropoda</taxon>
        <taxon>Chelicerata</taxon>
        <taxon>Arachnida</taxon>
        <taxon>Acari</taxon>
        <taxon>Parasitiformes</taxon>
        <taxon>Ixodida</taxon>
        <taxon>Ixodoidea</taxon>
        <taxon>Ixodidae</taxon>
        <taxon>Amblyomminae</taxon>
        <taxon>Amblyomma</taxon>
    </lineage>
</organism>
<evidence type="ECO:0000313" key="3">
    <source>
        <dbReference type="Proteomes" id="UP001321473"/>
    </source>
</evidence>
<comment type="caution">
    <text evidence="2">The sequence shown here is derived from an EMBL/GenBank/DDBJ whole genome shotgun (WGS) entry which is preliminary data.</text>
</comment>